<dbReference type="EMBL" id="BDGG01000016">
    <property type="protein sequence ID" value="GAV07933.1"/>
    <property type="molecule type" value="Genomic_DNA"/>
</dbReference>
<keyword evidence="2" id="KW-1185">Reference proteome</keyword>
<comment type="caution">
    <text evidence="1">The sequence shown here is derived from an EMBL/GenBank/DDBJ whole genome shotgun (WGS) entry which is preliminary data.</text>
</comment>
<sequence>MHMIISSVCPEENLISSSSLTPKLYKRWCASNRCQHCSDSTKIARNQKTSQFTQSPDEFELVNTQPEVKKRIWKLNILQRVRQYSSFGKDYAHEQGKVYDTTDSS</sequence>
<proteinExistence type="predicted"/>
<evidence type="ECO:0000313" key="2">
    <source>
        <dbReference type="Proteomes" id="UP000186922"/>
    </source>
</evidence>
<evidence type="ECO:0000313" key="1">
    <source>
        <dbReference type="EMBL" id="GAV07933.1"/>
    </source>
</evidence>
<organism evidence="1 2">
    <name type="scientific">Ramazzottius varieornatus</name>
    <name type="common">Water bear</name>
    <name type="synonym">Tardigrade</name>
    <dbReference type="NCBI Taxonomy" id="947166"/>
    <lineage>
        <taxon>Eukaryota</taxon>
        <taxon>Metazoa</taxon>
        <taxon>Ecdysozoa</taxon>
        <taxon>Tardigrada</taxon>
        <taxon>Eutardigrada</taxon>
        <taxon>Parachela</taxon>
        <taxon>Hypsibioidea</taxon>
        <taxon>Ramazzottiidae</taxon>
        <taxon>Ramazzottius</taxon>
    </lineage>
</organism>
<dbReference type="AlphaFoldDB" id="A0A1D1W565"/>
<name>A0A1D1W565_RAMVA</name>
<protein>
    <submittedName>
        <fullName evidence="1">Uncharacterized protein</fullName>
    </submittedName>
</protein>
<reference evidence="1 2" key="1">
    <citation type="journal article" date="2016" name="Nat. Commun.">
        <title>Extremotolerant tardigrade genome and improved radiotolerance of human cultured cells by tardigrade-unique protein.</title>
        <authorList>
            <person name="Hashimoto T."/>
            <person name="Horikawa D.D."/>
            <person name="Saito Y."/>
            <person name="Kuwahara H."/>
            <person name="Kozuka-Hata H."/>
            <person name="Shin-I T."/>
            <person name="Minakuchi Y."/>
            <person name="Ohishi K."/>
            <person name="Motoyama A."/>
            <person name="Aizu T."/>
            <person name="Enomoto A."/>
            <person name="Kondo K."/>
            <person name="Tanaka S."/>
            <person name="Hara Y."/>
            <person name="Koshikawa S."/>
            <person name="Sagara H."/>
            <person name="Miura T."/>
            <person name="Yokobori S."/>
            <person name="Miyagawa K."/>
            <person name="Suzuki Y."/>
            <person name="Kubo T."/>
            <person name="Oyama M."/>
            <person name="Kohara Y."/>
            <person name="Fujiyama A."/>
            <person name="Arakawa K."/>
            <person name="Katayama T."/>
            <person name="Toyoda A."/>
            <person name="Kunieda T."/>
        </authorList>
    </citation>
    <scope>NUCLEOTIDE SEQUENCE [LARGE SCALE GENOMIC DNA]</scope>
    <source>
        <strain evidence="1 2">YOKOZUNA-1</strain>
    </source>
</reference>
<gene>
    <name evidence="1" type="primary">RvY_17709-1</name>
    <name evidence="1" type="synonym">RvY_17709.1</name>
    <name evidence="1" type="ORF">RvY_17709</name>
</gene>
<dbReference type="Proteomes" id="UP000186922">
    <property type="component" value="Unassembled WGS sequence"/>
</dbReference>
<accession>A0A1D1W565</accession>